<feature type="region of interest" description="N-terminal hotdog fold" evidence="6">
    <location>
        <begin position="4576"/>
        <end position="4697"/>
    </location>
</feature>
<dbReference type="Pfam" id="PF00550">
    <property type="entry name" value="PP-binding"/>
    <property type="match status" value="4"/>
</dbReference>
<dbReference type="InterPro" id="IPR013968">
    <property type="entry name" value="PKS_KR"/>
</dbReference>
<dbReference type="InterPro" id="IPR049552">
    <property type="entry name" value="PKS_DH_N"/>
</dbReference>
<feature type="region of interest" description="N-terminal hotdog fold" evidence="6">
    <location>
        <begin position="1069"/>
        <end position="1193"/>
    </location>
</feature>
<dbReference type="InterPro" id="IPR016039">
    <property type="entry name" value="Thiolase-like"/>
</dbReference>
<dbReference type="PROSITE" id="PS50075">
    <property type="entry name" value="CARRIER"/>
    <property type="match status" value="4"/>
</dbReference>
<feature type="region of interest" description="N-terminal hotdog fold" evidence="6">
    <location>
        <begin position="2804"/>
        <end position="2928"/>
    </location>
</feature>
<dbReference type="Pfam" id="PF00109">
    <property type="entry name" value="ketoacyl-synt"/>
    <property type="match status" value="3"/>
</dbReference>
<dbReference type="InterPro" id="IPR050091">
    <property type="entry name" value="PKS_NRPS_Biosynth_Enz"/>
</dbReference>
<dbReference type="GO" id="GO:0006633">
    <property type="term" value="P:fatty acid biosynthetic process"/>
    <property type="evidence" value="ECO:0007669"/>
    <property type="project" value="InterPro"/>
</dbReference>
<name>A0A5J5JRV3_9ACTN</name>
<dbReference type="InterPro" id="IPR020807">
    <property type="entry name" value="PKS_DH"/>
</dbReference>
<dbReference type="SMART" id="SM01294">
    <property type="entry name" value="PKS_PP_betabranch"/>
    <property type="match status" value="4"/>
</dbReference>
<feature type="active site" description="Proton donor; for dehydratase activity" evidence="6">
    <location>
        <position position="2999"/>
    </location>
</feature>
<dbReference type="SUPFAM" id="SSF52151">
    <property type="entry name" value="FabD/lysophospholipase-like"/>
    <property type="match status" value="3"/>
</dbReference>
<feature type="domain" description="Carrier" evidence="8">
    <location>
        <begin position="1825"/>
        <end position="1903"/>
    </location>
</feature>
<feature type="compositionally biased region" description="Polar residues" evidence="7">
    <location>
        <begin position="3246"/>
        <end position="3264"/>
    </location>
</feature>
<dbReference type="EMBL" id="VYTZ01000020">
    <property type="protein sequence ID" value="KAA9373806.1"/>
    <property type="molecule type" value="Genomic_DNA"/>
</dbReference>
<evidence type="ECO:0000259" key="8">
    <source>
        <dbReference type="PROSITE" id="PS50075"/>
    </source>
</evidence>
<evidence type="ECO:0000256" key="5">
    <source>
        <dbReference type="ARBA" id="ARBA00023315"/>
    </source>
</evidence>
<dbReference type="InterPro" id="IPR032821">
    <property type="entry name" value="PKS_assoc"/>
</dbReference>
<dbReference type="FunFam" id="3.40.47.10:FF:000019">
    <property type="entry name" value="Polyketide synthase type I"/>
    <property type="match status" value="3"/>
</dbReference>
<dbReference type="Pfam" id="PF21089">
    <property type="entry name" value="PKS_DH_N"/>
    <property type="match status" value="3"/>
</dbReference>
<gene>
    <name evidence="11" type="ORF">F5972_34160</name>
</gene>
<dbReference type="Gene3D" id="3.30.70.3290">
    <property type="match status" value="3"/>
</dbReference>
<feature type="region of interest" description="C-terminal hotdog fold" evidence="6">
    <location>
        <begin position="1205"/>
        <end position="1351"/>
    </location>
</feature>
<feature type="compositionally biased region" description="Polar residues" evidence="7">
    <location>
        <begin position="1509"/>
        <end position="1526"/>
    </location>
</feature>
<evidence type="ECO:0000256" key="3">
    <source>
        <dbReference type="ARBA" id="ARBA00022679"/>
    </source>
</evidence>
<dbReference type="PROSITE" id="PS52004">
    <property type="entry name" value="KS3_2"/>
    <property type="match status" value="3"/>
</dbReference>
<dbReference type="Gene3D" id="3.40.50.720">
    <property type="entry name" value="NAD(P)-binding Rossmann-like Domain"/>
    <property type="match status" value="3"/>
</dbReference>
<dbReference type="InterPro" id="IPR006162">
    <property type="entry name" value="Ppantetheine_attach_site"/>
</dbReference>
<dbReference type="FunFam" id="3.40.366.10:FF:000002">
    <property type="entry name" value="Probable polyketide synthase 2"/>
    <property type="match status" value="3"/>
</dbReference>
<feature type="domain" description="PKS/mFAS DH" evidence="10">
    <location>
        <begin position="2804"/>
        <end position="3089"/>
    </location>
</feature>
<keyword evidence="5" id="KW-0012">Acyltransferase</keyword>
<dbReference type="Pfam" id="PF02801">
    <property type="entry name" value="Ketoacyl-synt_C"/>
    <property type="match status" value="3"/>
</dbReference>
<dbReference type="InterPro" id="IPR020841">
    <property type="entry name" value="PKS_Beta-ketoAc_synthase_dom"/>
</dbReference>
<dbReference type="Pfam" id="PF08659">
    <property type="entry name" value="KR"/>
    <property type="match status" value="3"/>
</dbReference>
<feature type="domain" description="Carrier" evidence="8">
    <location>
        <begin position="3570"/>
        <end position="3645"/>
    </location>
</feature>
<feature type="active site" description="Proton acceptor; for dehydratase activity" evidence="6">
    <location>
        <position position="1101"/>
    </location>
</feature>
<dbReference type="InterPro" id="IPR036291">
    <property type="entry name" value="NAD(P)-bd_dom_sf"/>
</dbReference>
<feature type="domain" description="PKS/mFAS DH" evidence="10">
    <location>
        <begin position="4576"/>
        <end position="4853"/>
    </location>
</feature>
<dbReference type="SMART" id="SM00822">
    <property type="entry name" value="PKS_KR"/>
    <property type="match status" value="3"/>
</dbReference>
<dbReference type="InterPro" id="IPR055123">
    <property type="entry name" value="SpnB-like_Rossmann"/>
</dbReference>
<dbReference type="InterPro" id="IPR016036">
    <property type="entry name" value="Malonyl_transacylase_ACP-bd"/>
</dbReference>
<dbReference type="Pfam" id="PF22953">
    <property type="entry name" value="SpnB_Rossmann"/>
    <property type="match status" value="3"/>
</dbReference>
<dbReference type="InterPro" id="IPR057326">
    <property type="entry name" value="KR_dom"/>
</dbReference>
<dbReference type="InterPro" id="IPR014031">
    <property type="entry name" value="Ketoacyl_synth_C"/>
</dbReference>
<keyword evidence="2" id="KW-0597">Phosphoprotein</keyword>
<dbReference type="InterPro" id="IPR042104">
    <property type="entry name" value="PKS_dehydratase_sf"/>
</dbReference>
<dbReference type="GO" id="GO:0004315">
    <property type="term" value="F:3-oxoacyl-[acyl-carrier-protein] synthase activity"/>
    <property type="evidence" value="ECO:0007669"/>
    <property type="project" value="InterPro"/>
</dbReference>
<feature type="region of interest" description="Disordered" evidence="7">
    <location>
        <begin position="3245"/>
        <end position="3276"/>
    </location>
</feature>
<dbReference type="SUPFAM" id="SSF51735">
    <property type="entry name" value="NAD(P)-binding Rossmann-fold domains"/>
    <property type="match status" value="6"/>
</dbReference>
<feature type="region of interest" description="C-terminal hotdog fold" evidence="6">
    <location>
        <begin position="4713"/>
        <end position="4853"/>
    </location>
</feature>
<dbReference type="Pfam" id="PF00698">
    <property type="entry name" value="Acyl_transf_1"/>
    <property type="match status" value="3"/>
</dbReference>
<evidence type="ECO:0000313" key="12">
    <source>
        <dbReference type="Proteomes" id="UP000327011"/>
    </source>
</evidence>
<dbReference type="SMART" id="SM00827">
    <property type="entry name" value="PKS_AT"/>
    <property type="match status" value="3"/>
</dbReference>
<dbReference type="PROSITE" id="PS00606">
    <property type="entry name" value="KS3_1"/>
    <property type="match status" value="2"/>
</dbReference>
<dbReference type="SMART" id="SM00826">
    <property type="entry name" value="PKS_DH"/>
    <property type="match status" value="3"/>
</dbReference>
<dbReference type="InterPro" id="IPR018201">
    <property type="entry name" value="Ketoacyl_synth_AS"/>
</dbReference>
<keyword evidence="3" id="KW-0808">Transferase</keyword>
<keyword evidence="12" id="KW-1185">Reference proteome</keyword>
<dbReference type="InterPro" id="IPR049551">
    <property type="entry name" value="PKS_DH_C"/>
</dbReference>
<dbReference type="Pfam" id="PF16197">
    <property type="entry name" value="KAsynt_C_assoc"/>
    <property type="match status" value="3"/>
</dbReference>
<dbReference type="InterPro" id="IPR020806">
    <property type="entry name" value="PKS_PP-bd"/>
</dbReference>
<feature type="domain" description="Ketosynthase family 3 (KS3)" evidence="9">
    <location>
        <begin position="137"/>
        <end position="563"/>
    </location>
</feature>
<accession>A0A5J5JRV3</accession>
<dbReference type="PANTHER" id="PTHR43775:SF51">
    <property type="entry name" value="INACTIVE PHENOLPHTHIOCEROL SYNTHESIS POLYKETIDE SYNTHASE TYPE I PKS1-RELATED"/>
    <property type="match status" value="1"/>
</dbReference>
<dbReference type="CDD" id="cd00833">
    <property type="entry name" value="PKS"/>
    <property type="match status" value="3"/>
</dbReference>
<feature type="active site" description="Proton donor; for dehydratase activity" evidence="6">
    <location>
        <position position="4774"/>
    </location>
</feature>
<dbReference type="InterPro" id="IPR049900">
    <property type="entry name" value="PKS_mFAS_DH"/>
</dbReference>
<evidence type="ECO:0000259" key="9">
    <source>
        <dbReference type="PROSITE" id="PS52004"/>
    </source>
</evidence>
<reference evidence="11 12" key="1">
    <citation type="submission" date="2019-09" db="EMBL/GenBank/DDBJ databases">
        <title>Screening of Novel Bioactive Compounds from Soil-Associated.</title>
        <authorList>
            <person name="Gong X."/>
        </authorList>
    </citation>
    <scope>NUCLEOTIDE SEQUENCE [LARGE SCALE GENOMIC DNA]</scope>
    <source>
        <strain evidence="11 12">Gxj-6</strain>
    </source>
</reference>
<feature type="region of interest" description="C-terminal hotdog fold" evidence="6">
    <location>
        <begin position="2940"/>
        <end position="3089"/>
    </location>
</feature>
<dbReference type="SMART" id="SM00823">
    <property type="entry name" value="PKS_PP"/>
    <property type="match status" value="4"/>
</dbReference>
<dbReference type="PROSITE" id="PS52019">
    <property type="entry name" value="PKS_MFAS_DH"/>
    <property type="match status" value="3"/>
</dbReference>
<dbReference type="Gene3D" id="3.40.366.10">
    <property type="entry name" value="Malonyl-Coenzyme A Acyl Carrier Protein, domain 2"/>
    <property type="match status" value="3"/>
</dbReference>
<keyword evidence="4" id="KW-0511">Multifunctional enzyme</keyword>
<feature type="domain" description="Carrier" evidence="8">
    <location>
        <begin position="35"/>
        <end position="113"/>
    </location>
</feature>
<dbReference type="Pfam" id="PF14765">
    <property type="entry name" value="PS-DH"/>
    <property type="match status" value="3"/>
</dbReference>
<feature type="active site" description="Proton donor; for dehydratase activity" evidence="6">
    <location>
        <position position="1264"/>
    </location>
</feature>
<dbReference type="FunFam" id="1.10.1200.10:FF:000007">
    <property type="entry name" value="Probable polyketide synthase pks17"/>
    <property type="match status" value="3"/>
</dbReference>
<feature type="region of interest" description="Disordered" evidence="7">
    <location>
        <begin position="562"/>
        <end position="620"/>
    </location>
</feature>
<organism evidence="11 12">
    <name type="scientific">Microbispora cellulosiformans</name>
    <dbReference type="NCBI Taxonomy" id="2614688"/>
    <lineage>
        <taxon>Bacteria</taxon>
        <taxon>Bacillati</taxon>
        <taxon>Actinomycetota</taxon>
        <taxon>Actinomycetes</taxon>
        <taxon>Streptosporangiales</taxon>
        <taxon>Streptosporangiaceae</taxon>
        <taxon>Microbispora</taxon>
    </lineage>
</organism>
<comment type="caution">
    <text evidence="11">The sequence shown here is derived from an EMBL/GenBank/DDBJ whole genome shotgun (WGS) entry which is preliminary data.</text>
</comment>
<dbReference type="Gene3D" id="1.10.1200.10">
    <property type="entry name" value="ACP-like"/>
    <property type="match status" value="4"/>
</dbReference>
<feature type="region of interest" description="Disordered" evidence="7">
    <location>
        <begin position="5406"/>
        <end position="5426"/>
    </location>
</feature>
<feature type="active site" description="Proton acceptor; for dehydratase activity" evidence="6">
    <location>
        <position position="2836"/>
    </location>
</feature>
<feature type="domain" description="PKS/mFAS DH" evidence="10">
    <location>
        <begin position="1069"/>
        <end position="1351"/>
    </location>
</feature>
<dbReference type="Gene3D" id="3.40.47.10">
    <property type="match status" value="3"/>
</dbReference>
<dbReference type="GO" id="GO:0031177">
    <property type="term" value="F:phosphopantetheine binding"/>
    <property type="evidence" value="ECO:0007669"/>
    <property type="project" value="InterPro"/>
</dbReference>
<dbReference type="SUPFAM" id="SSF47336">
    <property type="entry name" value="ACP-like"/>
    <property type="match status" value="4"/>
</dbReference>
<proteinExistence type="predicted"/>
<dbReference type="SMART" id="SM00825">
    <property type="entry name" value="PKS_KS"/>
    <property type="match status" value="3"/>
</dbReference>
<dbReference type="InterPro" id="IPR009081">
    <property type="entry name" value="PP-bd_ACP"/>
</dbReference>
<feature type="domain" description="Ketosynthase family 3 (KS3)" evidence="9">
    <location>
        <begin position="1921"/>
        <end position="2344"/>
    </location>
</feature>
<dbReference type="InterPro" id="IPR014030">
    <property type="entry name" value="Ketoacyl_synth_N"/>
</dbReference>
<feature type="active site" description="Proton acceptor; for dehydratase activity" evidence="6">
    <location>
        <position position="4607"/>
    </location>
</feature>
<feature type="domain" description="Ketosynthase family 3 (KS3)" evidence="9">
    <location>
        <begin position="3673"/>
        <end position="4096"/>
    </location>
</feature>
<evidence type="ECO:0000313" key="11">
    <source>
        <dbReference type="EMBL" id="KAA9373806.1"/>
    </source>
</evidence>
<protein>
    <submittedName>
        <fullName evidence="11">SDR family NAD(P)-dependent oxidoreductase</fullName>
    </submittedName>
</protein>
<dbReference type="RefSeq" id="WP_150939830.1">
    <property type="nucleotide sequence ID" value="NZ_VYTZ01000020.1"/>
</dbReference>
<dbReference type="InterPro" id="IPR014043">
    <property type="entry name" value="Acyl_transferase_dom"/>
</dbReference>
<dbReference type="CDD" id="cd08956">
    <property type="entry name" value="KR_3_FAS_SDR_x"/>
    <property type="match status" value="3"/>
</dbReference>
<feature type="domain" description="Carrier" evidence="8">
    <location>
        <begin position="5325"/>
        <end position="5402"/>
    </location>
</feature>
<evidence type="ECO:0000259" key="10">
    <source>
        <dbReference type="PROSITE" id="PS52019"/>
    </source>
</evidence>
<dbReference type="SUPFAM" id="SSF53901">
    <property type="entry name" value="Thiolase-like"/>
    <property type="match status" value="3"/>
</dbReference>
<feature type="compositionally biased region" description="Low complexity" evidence="7">
    <location>
        <begin position="586"/>
        <end position="607"/>
    </location>
</feature>
<evidence type="ECO:0000256" key="1">
    <source>
        <dbReference type="ARBA" id="ARBA00022450"/>
    </source>
</evidence>
<keyword evidence="1" id="KW-0596">Phosphopantetheine</keyword>
<dbReference type="Proteomes" id="UP000327011">
    <property type="component" value="Unassembled WGS sequence"/>
</dbReference>
<dbReference type="PROSITE" id="PS00012">
    <property type="entry name" value="PHOSPHOPANTETHEINE"/>
    <property type="match status" value="2"/>
</dbReference>
<evidence type="ECO:0000256" key="2">
    <source>
        <dbReference type="ARBA" id="ARBA00022553"/>
    </source>
</evidence>
<sequence length="5444" mass="563885">MSESGFDGSWAARIPDGGAALAARLTGLPLAEQNRVLLDLVCTQTASVLRRFRPDDPAEVSARRAFRDLGLDSIALVELQSLLNAVTGLALGVSAAFDHPTPASLAAFLRTELLGDTGPEVGPESTGAVAGERRALDEPIAIVGIGCRLPGGVDSPEGLWRLVDDGRHVLTDFPDDRGWDLERLFDPDPDQPGTTYLRRGGFLPEATLFDADFFGISPREAQTMDPQQRLVLETAWEAIERAGIDPASLAGSRSGVYIGVEPQEYGPRIADAPDGLDGYLITGNATSVVAGRVAYTLGLLGPALAIDTACSGSLVAVHVAAQALRNGECGLALVGGVAVLSSPGVFTAFSRLRGLAPDGICKPFAEAADGTGFSEGAAVLVLERLSDARRNGHTVHAVLRGSAINQDGASNGLTAPSGRAQRMVIRQALADAGLAASDVDVVEAHGTGTTLGDPIEAQAIIETYGQGREPDDPLWLGSVKSNIGHTQAAAGVVGLIKMVLAMRHGVLPKTLHVDQPSSAVNWSAGRVSLLTEPVPWQENGRPRRAGVSAFGVSGTNAHVIIEEPPSDAATTPPEDASGAGTRPVDDASAPSASSADAATASEAAAPDLTSAPDQTTAPCLVPVSARGDDALRAQAARLHDMLAADDTVTPADAGYSLVTTRTAFPDRAVVLAAGRDECLRGLRALSQGETGPDVVRGSVTGGALAYLFTGQGSQRLDMGRELCGTYPVFAAALDDAAGYLDLQLDRPLLDVIFAEPGTPEADLLHQTAYAQPGLFAVQVAAYRLLESWGVRPDYVAGHSIGELAAAHVAGVLSLEDAATLVAARGRLMQALPADGAMVAIQAAEDEVTPLLTGRAGIAAVNGPRSVVVSGDEAEVLAIAARFEADGRKTRRLRVSHAFHSPLMEPMLAEFARVAGILTYSPPSLPVVSTVTGELATAEELCSPDYWVRHVRDAVRFRDGVAALHARGVDTFVEIGPDGVLSAMAQDCLADASGDLAFVPVLRRDRGEVRQLLTAVAVAHTRGTALEGSAYGPDVRRVDLPTYAFQGRRFWMSPQEPNDALGLGQAPADHPLLGAVLRAAGEDRVVLTGRLSLRTHPWLADHVISGRVLLPGTALLELAVYAGDQAGCPQVEDLTLHAPLVVPERGGVSVQVVVAEPDDAGRRVVDVFSRPDGDGDGVWVRHASGVVGPVVGVAGFDLAEWPPRGAEVVDVSSWYPELAGRGYGYGPAFRGLRKVWRGSGEVFAEVVLPEGVQAGGFAVHPALLDAVLQATDVSADATSGGAGADAGAVRLPFAFGGVSVFAAGASLVRVRITPVADVAGDAVALEIADASGAPVASVESYVCRAMSARAVGERVYRIDWVPAPIAGPVAGSVAVSASAPAQSAAANPEFTRFDVPATSEALSGVLSGMRSVVAGVLERVQEWIAVPEPEGPLVVVTRGAVGLPGEDVDVSVAPVWGLVRSAMAEWPGRFVLADIDGTAESEAALAAAVATGEPELLIRAGQVRVPRLTTVTPESQPATPGSKQASPDSRPEASGSARVASASASVGFGAGSVVVTGGVGGVGARVARHLVTAHGVRSLVLAGRRGPDTPGADLLAAELTELGAHVRVVACDVADRNEVVRLLEEVPDLTAVVHAAGVLDDGLIESLTPDRLDTVFAPKADAAWHLHELTRDRNLTAFVLFSSTATLFDAPGQGNYAAANAFLDALAAHRHAHGLPATSLAWGLWNGAGMGAGLDEAALARIARSGLVPLSSEENLALLDAGLRSGVPAVVPVRVDHRAVRERADGIPTLLRGLVRPATKRAGARNAPAGGAGGLAERLAGLSGAARVDALVEVVRAEAAAVLGHESGAAVAPSRAFNELGFDSLAAVELRNRINAISGLKLSATLVFDYPTPLALATHLAETIDAKPVRARQETTVAIAPTEDIAIVGMACRYPGGVRSPEDLWRLVADGVDAIGEFPADRGWPHDVYDPELSRPATSYTREGGFLYDAADFDADFFGISPREAQAMDPQQRLLLEVSWEAFERAGIDPRSVRGSRTGVYAGVMYHDWGLRLGPLPEEIAAYHGNGSLAGVASGRVAYVFGLEGPAMTVDTACSSSLVTIHLAAAGLRGGECDLALAGGVTVMSTPDTFVDMSRQRGLAADGRCKSFGAGADGVGWSEGIGLLVLERLSDARRRGHRVLGVIRGSAVNQDGASNGLTAPNGPSQQRVIGQALAAAGLSPADVDVVEGHGTGTTLGDPIEAQAIIATYGQGRERPLWLGSVKSNIGHTQAAAGVAGVIKMVMAMRHGELPRSLHAAEPSPQVDWDAGQVRLLTEPVAWPEEGRPRRAAVSSFGISGTNAHVIVESAPAEPAREPLPAPATVPLVVSGRTPQALRAQAGRLLPYLETLPDAEIGELGRALATTRAALECRAVVTGTDRAELAAGLAALADGSAPAGAAREGRVAYLFTGQGSQRLGMGRELYDAFPVFAEAFDTVLAELDRHLDRPLREVLWGEDADLVNQTGYAQAGLFALEVSLYRLLESWGVRPDYVAGHSIGELAAAHVAGVLSLADAARLVAARGSMMQALPAGGAMVAVRAAEERVRPLLGDGVDIAAVNGPESVVISGDEAAVSRVAAALAADGHRTTPLRVSHAFHSALMEPMLAGFRGVAEELSFAPPAIPVVSTLTGTLATAEELCSPEHWVRHVREPVRFADAVGDLAARNVTAFVELGPDAVLAAMGQACVAEDAAAFVALARKGRDEARELVAGLGRAYGHGVAVDWAAYFGGDAPAGLDLPTYAFQRRRFWLDGYTYGAGDVGAAGLDHITHPILSAAVESPESGEVVLTGRVSPRTHPWLADHVISGRVLFPGTGFIELATQAGDWAGCPSLDELVLEAPLVLPAEGGVALRVVLGAAGDGLTRSVQIFSRPDGDGDGVWVRHASGVVGPVVGVAGFDLAEWPPRGAEVVDVSSWYPELAGRGYGYGPAFRGLRRVWRGSGEVFAEVVLPEGVQAGGFAVHPALLDAVLQATDVSADATSGGAGADAGAVRLPFAFGGVSVFAAGASLVRVRITPVVDAGGASGDAVALEIADASGAPVASVESYVCRAMSARAVGERVYRIDWVPASIAGPVAGSVAVSASAPAQSAAANPEFTRFDVPATSEALSGVLSGMRSVVAGVLERVQEWIAVPEPGGPLVVVTRGAVGLPGEDVDVSVAPVWGLVRSAMAEWPGRFVLADIDGTAESEAALAAAVATGEPELLIRAGQVRVPRLTTVTPESQPATRNSASATHDSGPVASGSESVDLGSASAIPGSALVGFGGGSVVVTGGVGGVGARVARHLVTAHGVRSLVLAGRRGPDTPGADLLAAELTELGAHVRVVACDVADREAVARLLDGVPDLTAVVHAAGVLDDGLIESLTPSRLDTVFAPKADAAWHLHELTRDRDLSAFVLFSSTASTLAGAGQGNYAAANAFLDGLAAHRHAHGLPALSLPWHLWTGAGMAEGLSESDVARIERQGITPLSAEESLALLDVALLGADPVQLPIRLDRAALRARTDELPAPLRAFAARAKAQVAAAPVAGNALADRLAGRPAADRDRILLDLVRTDVAAVLGHAGSGEIDPDRPFTDLGFDSLAAMEFRNRLGASSGLTLPATLVFDHPTARAVAVHLADRLAALMGDRVADGAARADVPATRAAEPVADEPIAIVGMACRYPGGVRSPEDLWRLVADGVDAIGEFPADRGWDDGVYDPEPGVPGKTYTRRGGFLYDAAEFDPEFFGIMPREALAMDPQQRLLLQTAWEAFERAGIDPRSARGSRTGVYAGVMYHEYASRLREVPEELAGYLGNGSAASVASGRVAYAFGLEGPAITVDTACSSSLVAVHMAHQALQRGEIDLALAGGVTVMPTPEVFVDFSRQRGLAADGRCKSYAGGADGTAWGEGAGLLVLERLSDARRRGHRVLGVIRGSAVNQDGASNGLTAPNGPSQQRVIGQALAAAGLSPADVDVVEGHGTGTTLGDPIEAQAIIATYGQGRERPLWLGSVKSNIGHTQAAAGVAGVIKMVMAMRAGTAPRTLHVDQPSPQVDWDSGQVRLLTEPVAWPEEGRPRRAAVSSFGLSGTNAHLILEQAPAEETTAEETPAGPPIVPLVVSGRTPRALRAQAGQLLTHLELQPEPDLRDVGYSLATGRAAHAHRAVVLADGRAAAERGLAALAAGDSADPGVADLVTGVTGTGGQTAFLFTGQGSQRPGMGRELYEAFPVFAEAFDAVLEALDRHLDRHPDHRHDRPLREVLWGEDADLVNQTVYAQSGLFALEVALYRLFESWGVRPDYLAGHSIGELAAAHVAGVLSLPDAAALVAARGALMQALPPGGAMVAVAATEDEVTSLLTGRAGIAAVNAPDSVVLSGDEAEVLAVAAEFSAKGRKTTRLRVSHAFHSPLMEPMLDGLRAVAGSLTYTAPSIPVVSTVTGEVAGAELCTADYWVDQVRRPVRFAAAVSALAAAGVTRFAELGPDGVLTALAQRSAPDGALDTALFTATGRRDRPEPAAVLTALARLHTGGVPVDWRAFFAGTGAKQVDLPTYPFENSRFWLDAPQVAADATGLGQQAAAHPLLSAVVATPDDRVVLTGRLATSTQPWLADHRVRGRILLPGSGLVELALRAGQEVGCRTVTELVMEAPLVVPGRGALALQVTVEPPDSAGARVIHIHTRSEDGGGWTRHATGTLAAQDDPVLAEPAADLTQWPPPGATETAITGGYDLLAARGYEYGPAFQGLRAAWRDGDDVYAEVALPEGAAADARRFGLHPALLDATFHADLLDEQGLREGRTVIPFAWTGTTLHTGGAAALRVHIRRLRGDELSTMTLADDRGRTVATVRRLAAREVTGTAGGDPRGGSVLRLEWRDLPLEGATAGAAPVLAGVDHFGLARRAGGAHDGLAGLVSAIDAGAPVPDLVIHQCLAEPAEVPVRTRAAVHEVLDVLRAWLADERLAASRLVIVTRHAAGDTDGTEGLAHAPVWGLVRAAQQENPGRFVLVDTDGTPASTAVLLPAIRSGEPEITLRQGVARVPRLAPATADRETPPWDPDGTVLVTGGAGGLGAHLARHLVTEHGARHLLLTSRRGRDTEEARRLERELTGLGAEVTIAACDVADRAALAGVLAAIPPDRPLRAVVHAAGVMDNALIGSLTPEQVEAVLRPKVDGAWHLHELTADADLTAFVLFSSFAGLLIGAGQGNYAAANRFLDALAAHRAAAGRPATSLAFPLWSTRTGLGGEAVDGESEERRMAALGMPALSTEDGLALIDAALTRPDAVLVPLRLDRAALAAAPSVPPMLAGFVPAKAARPEAARPAERTLAERLADAGPADRERILLDLVRAEVAAVRHADPDAIDIGRGFTELGLDSLAAIELRNRLSAATGLRLPATLMFDYPNPRELSGYLREELLPGLPEETTPEEGQAEPSLPTMQEINEMTVSDLVRAALSGSN</sequence>
<feature type="region of interest" description="Disordered" evidence="7">
    <location>
        <begin position="1509"/>
        <end position="1537"/>
    </location>
</feature>
<dbReference type="SUPFAM" id="SSF55048">
    <property type="entry name" value="Probable ACP-binding domain of malonyl-CoA ACP transacylase"/>
    <property type="match status" value="3"/>
</dbReference>
<dbReference type="InterPro" id="IPR016035">
    <property type="entry name" value="Acyl_Trfase/lysoPLipase"/>
</dbReference>
<dbReference type="InterPro" id="IPR001227">
    <property type="entry name" value="Ac_transferase_dom_sf"/>
</dbReference>
<dbReference type="InterPro" id="IPR036736">
    <property type="entry name" value="ACP-like_sf"/>
</dbReference>
<evidence type="ECO:0000256" key="4">
    <source>
        <dbReference type="ARBA" id="ARBA00023268"/>
    </source>
</evidence>
<dbReference type="GO" id="GO:0004312">
    <property type="term" value="F:fatty acid synthase activity"/>
    <property type="evidence" value="ECO:0007669"/>
    <property type="project" value="TreeGrafter"/>
</dbReference>
<dbReference type="PANTHER" id="PTHR43775">
    <property type="entry name" value="FATTY ACID SYNTHASE"/>
    <property type="match status" value="1"/>
</dbReference>
<evidence type="ECO:0000256" key="7">
    <source>
        <dbReference type="SAM" id="MobiDB-lite"/>
    </source>
</evidence>
<evidence type="ECO:0000256" key="6">
    <source>
        <dbReference type="PROSITE-ProRule" id="PRU01363"/>
    </source>
</evidence>
<dbReference type="Gene3D" id="3.10.129.110">
    <property type="entry name" value="Polyketide synthase dehydratase"/>
    <property type="match status" value="3"/>
</dbReference>